<evidence type="ECO:0000256" key="1">
    <source>
        <dbReference type="ARBA" id="ARBA00022714"/>
    </source>
</evidence>
<dbReference type="RefSeq" id="WP_100414329.1">
    <property type="nucleotide sequence ID" value="NZ_PGEZ01000001.1"/>
</dbReference>
<dbReference type="GO" id="GO:0042128">
    <property type="term" value="P:nitrate assimilation"/>
    <property type="evidence" value="ECO:0007669"/>
    <property type="project" value="UniProtKB-KW"/>
</dbReference>
<evidence type="ECO:0000256" key="4">
    <source>
        <dbReference type="ARBA" id="ARBA00023004"/>
    </source>
</evidence>
<dbReference type="GO" id="GO:0008942">
    <property type="term" value="F:nitrite reductase [NAD(P)H] activity"/>
    <property type="evidence" value="ECO:0007669"/>
    <property type="project" value="InterPro"/>
</dbReference>
<dbReference type="InterPro" id="IPR017941">
    <property type="entry name" value="Rieske_2Fe-2S"/>
</dbReference>
<keyword evidence="6" id="KW-0534">Nitrate assimilation</keyword>
<dbReference type="CDD" id="cd03529">
    <property type="entry name" value="Rieske_NirD"/>
    <property type="match status" value="1"/>
</dbReference>
<accession>A0A2M9BE57</accession>
<feature type="region of interest" description="Disordered" evidence="7">
    <location>
        <begin position="130"/>
        <end position="165"/>
    </location>
</feature>
<dbReference type="EMBL" id="PGEZ01000001">
    <property type="protein sequence ID" value="PJJ56241.1"/>
    <property type="molecule type" value="Genomic_DNA"/>
</dbReference>
<dbReference type="PANTHER" id="PTHR40562">
    <property type="match status" value="1"/>
</dbReference>
<keyword evidence="2" id="KW-0479">Metal-binding</keyword>
<evidence type="ECO:0000256" key="5">
    <source>
        <dbReference type="ARBA" id="ARBA00023014"/>
    </source>
</evidence>
<feature type="compositionally biased region" description="Low complexity" evidence="7">
    <location>
        <begin position="154"/>
        <end position="165"/>
    </location>
</feature>
<comment type="caution">
    <text evidence="9">The sequence shown here is derived from an EMBL/GenBank/DDBJ whole genome shotgun (WGS) entry which is preliminary data.</text>
</comment>
<feature type="compositionally biased region" description="Acidic residues" evidence="7">
    <location>
        <begin position="139"/>
        <end position="153"/>
    </location>
</feature>
<evidence type="ECO:0000259" key="8">
    <source>
        <dbReference type="PROSITE" id="PS51296"/>
    </source>
</evidence>
<keyword evidence="1" id="KW-0001">2Fe-2S</keyword>
<reference evidence="9 10" key="1">
    <citation type="submission" date="2017-11" db="EMBL/GenBank/DDBJ databases">
        <title>Genomic Encyclopedia of Archaeal and Bacterial Type Strains, Phase II (KMG-II): From Individual Species to Whole Genera.</title>
        <authorList>
            <person name="Goeker M."/>
        </authorList>
    </citation>
    <scope>NUCLEOTIDE SEQUENCE [LARGE SCALE GENOMIC DNA]</scope>
    <source>
        <strain evidence="9 10">DSM 27763</strain>
    </source>
</reference>
<dbReference type="InterPro" id="IPR017881">
    <property type="entry name" value="NirD"/>
</dbReference>
<dbReference type="GO" id="GO:0016705">
    <property type="term" value="F:oxidoreductase activity, acting on paired donors, with incorporation or reduction of molecular oxygen"/>
    <property type="evidence" value="ECO:0007669"/>
    <property type="project" value="UniProtKB-ARBA"/>
</dbReference>
<dbReference type="InterPro" id="IPR036922">
    <property type="entry name" value="Rieske_2Fe-2S_sf"/>
</dbReference>
<dbReference type="PROSITE" id="PS51296">
    <property type="entry name" value="RIESKE"/>
    <property type="match status" value="1"/>
</dbReference>
<protein>
    <submittedName>
        <fullName evidence="9">Nitrite reductase (NADH) small subunit</fullName>
    </submittedName>
</protein>
<evidence type="ECO:0000313" key="10">
    <source>
        <dbReference type="Proteomes" id="UP000230842"/>
    </source>
</evidence>
<evidence type="ECO:0000256" key="3">
    <source>
        <dbReference type="ARBA" id="ARBA00023002"/>
    </source>
</evidence>
<evidence type="ECO:0000313" key="9">
    <source>
        <dbReference type="EMBL" id="PJJ56241.1"/>
    </source>
</evidence>
<dbReference type="SUPFAM" id="SSF50022">
    <property type="entry name" value="ISP domain"/>
    <property type="match status" value="1"/>
</dbReference>
<dbReference type="Pfam" id="PF13806">
    <property type="entry name" value="Rieske_2"/>
    <property type="match status" value="1"/>
</dbReference>
<proteinExistence type="predicted"/>
<dbReference type="GO" id="GO:0004497">
    <property type="term" value="F:monooxygenase activity"/>
    <property type="evidence" value="ECO:0007669"/>
    <property type="project" value="UniProtKB-ARBA"/>
</dbReference>
<sequence length="165" mass="16640">MTTPSTSTATRSAGSAPTTWVRVCALDDLVPDRGAAALVGDQQVALFRLSGDDVPVRAVGHRDPYAGSNVMARGLVGSVGDVAVVASPLLKQRFRLDDGRAVEEPEVGLGSWPVRVVDGIVEVGATPVVRPAAPGTSADADEASADADADADADAATADPVLAAP</sequence>
<keyword evidence="10" id="KW-1185">Reference proteome</keyword>
<dbReference type="Proteomes" id="UP000230842">
    <property type="component" value="Unassembled WGS sequence"/>
</dbReference>
<gene>
    <name evidence="9" type="ORF">CLV56_0445</name>
</gene>
<keyword evidence="4" id="KW-0408">Iron</keyword>
<keyword evidence="3" id="KW-0560">Oxidoreductase</keyword>
<name>A0A2M9BE57_9ACTN</name>
<dbReference type="NCBIfam" id="TIGR02378">
    <property type="entry name" value="nirD_assim_sml"/>
    <property type="match status" value="1"/>
</dbReference>
<feature type="domain" description="Rieske" evidence="8">
    <location>
        <begin position="21"/>
        <end position="123"/>
    </location>
</feature>
<dbReference type="Gene3D" id="2.102.10.10">
    <property type="entry name" value="Rieske [2Fe-2S] iron-sulphur domain"/>
    <property type="match status" value="1"/>
</dbReference>
<evidence type="ECO:0000256" key="6">
    <source>
        <dbReference type="ARBA" id="ARBA00023063"/>
    </source>
</evidence>
<evidence type="ECO:0000256" key="2">
    <source>
        <dbReference type="ARBA" id="ARBA00022723"/>
    </source>
</evidence>
<dbReference type="GO" id="GO:0046872">
    <property type="term" value="F:metal ion binding"/>
    <property type="evidence" value="ECO:0007669"/>
    <property type="project" value="UniProtKB-KW"/>
</dbReference>
<dbReference type="GO" id="GO:0051537">
    <property type="term" value="F:2 iron, 2 sulfur cluster binding"/>
    <property type="evidence" value="ECO:0007669"/>
    <property type="project" value="UniProtKB-KW"/>
</dbReference>
<dbReference type="PROSITE" id="PS51300">
    <property type="entry name" value="NIRD"/>
    <property type="match status" value="1"/>
</dbReference>
<dbReference type="InterPro" id="IPR012748">
    <property type="entry name" value="Rieske-like_NirD"/>
</dbReference>
<organism evidence="9 10">
    <name type="scientific">Mumia flava</name>
    <dbReference type="NCBI Taxonomy" id="1348852"/>
    <lineage>
        <taxon>Bacteria</taxon>
        <taxon>Bacillati</taxon>
        <taxon>Actinomycetota</taxon>
        <taxon>Actinomycetes</taxon>
        <taxon>Propionibacteriales</taxon>
        <taxon>Nocardioidaceae</taxon>
        <taxon>Mumia</taxon>
    </lineage>
</organism>
<dbReference type="OrthoDB" id="3213360at2"/>
<keyword evidence="5" id="KW-0411">Iron-sulfur</keyword>
<evidence type="ECO:0000256" key="7">
    <source>
        <dbReference type="SAM" id="MobiDB-lite"/>
    </source>
</evidence>
<dbReference type="AlphaFoldDB" id="A0A2M9BE57"/>
<dbReference type="PANTHER" id="PTHR40562:SF1">
    <property type="entry name" value="NITRITE REDUCTASE (NADH) SMALL SUBUNIT"/>
    <property type="match status" value="1"/>
</dbReference>